<feature type="domain" description="UspA" evidence="2">
    <location>
        <begin position="523"/>
        <end position="616"/>
    </location>
</feature>
<evidence type="ECO:0000313" key="3">
    <source>
        <dbReference type="EMBL" id="KAF4312457.1"/>
    </source>
</evidence>
<dbReference type="AlphaFoldDB" id="A0A8H4J629"/>
<dbReference type="OrthoDB" id="992776at2759"/>
<comment type="caution">
    <text evidence="3">The sequence shown here is derived from an EMBL/GenBank/DDBJ whole genome shotgun (WGS) entry which is preliminary data.</text>
</comment>
<keyword evidence="4" id="KW-1185">Reference proteome</keyword>
<dbReference type="PANTHER" id="PTHR46100:SF4">
    <property type="entry name" value="USPA DOMAIN-CONTAINING PROTEIN"/>
    <property type="match status" value="1"/>
</dbReference>
<proteinExistence type="predicted"/>
<dbReference type="PRINTS" id="PR01438">
    <property type="entry name" value="UNVRSLSTRESS"/>
</dbReference>
<dbReference type="EMBL" id="WWBZ02000002">
    <property type="protein sequence ID" value="KAF4312457.1"/>
    <property type="molecule type" value="Genomic_DNA"/>
</dbReference>
<feature type="region of interest" description="Disordered" evidence="1">
    <location>
        <begin position="255"/>
        <end position="341"/>
    </location>
</feature>
<dbReference type="Proteomes" id="UP000572817">
    <property type="component" value="Unassembled WGS sequence"/>
</dbReference>
<feature type="compositionally biased region" description="Low complexity" evidence="1">
    <location>
        <begin position="76"/>
        <end position="98"/>
    </location>
</feature>
<dbReference type="Pfam" id="PF00582">
    <property type="entry name" value="Usp"/>
    <property type="match status" value="1"/>
</dbReference>
<feature type="compositionally biased region" description="Basic and acidic residues" evidence="1">
    <location>
        <begin position="60"/>
        <end position="75"/>
    </location>
</feature>
<sequence length="649" mass="71116">MSLESALDEERRAVMDILEGINRGRQANSRASSPGGPQSPVRSMLDIGDKHTAKFILPSDQEKEEKRKKREEELRAFAASRSQPPSARRARSPLASGSRDPESAYQFEMLPSIDSRVPKRVTQGGKKGKRAMATVFGAGGGSKDHGRHNSTAGILGGSKSKSPSARLNRSSSPGARFNSNFLSDPSKYVTESGKSIDMTSAYRRLSDAALLRSGGSLASLASRKGSDPTKGESISPGGGVRLEKDYFADADDDDAIESTDEEDDSDIDSGDDESRGRRRRRNSSNTAIKDKLPKSLLAAAEDDRKRMSSDYKVRSLLEPTVTVTGPNGEKMTQKKKGVHPSTNFDAVASGMSTPMTSDTEQDISEIKRAQRMAMTMSPIHSTPAAHRCIRQVIRGDYAEMQREAERGLRRQRMYLVATDLSEEAAYALEWTIGTVLRDGDTLLAVYAVDEEVGTGGESGAIEIGEGAQMMRDTASLVKTLSHNQRVIDDGRSKSKSRHQSLGPSPLHQSFGPTDENEQEPDLSSMDKPERERWHATLEVSERIISLLRKTKLQVRAVIEVFHCKSPKHMITEVIDFLDPTLVILGSRGRSALKGVLLGSFSNYLVTKSSVPVMVARKRLRKHSKYKRGNLRLSNVLNNPTSKLATAKID</sequence>
<feature type="region of interest" description="Disordered" evidence="1">
    <location>
        <begin position="481"/>
        <end position="530"/>
    </location>
</feature>
<evidence type="ECO:0000256" key="1">
    <source>
        <dbReference type="SAM" id="MobiDB-lite"/>
    </source>
</evidence>
<feature type="compositionally biased region" description="Polar residues" evidence="1">
    <location>
        <begin position="25"/>
        <end position="36"/>
    </location>
</feature>
<feature type="region of interest" description="Disordered" evidence="1">
    <location>
        <begin position="18"/>
        <end position="197"/>
    </location>
</feature>
<feature type="compositionally biased region" description="Acidic residues" evidence="1">
    <location>
        <begin position="255"/>
        <end position="271"/>
    </location>
</feature>
<feature type="region of interest" description="Disordered" evidence="1">
    <location>
        <begin position="219"/>
        <end position="242"/>
    </location>
</feature>
<dbReference type="CDD" id="cd23659">
    <property type="entry name" value="USP_At3g01520-like"/>
    <property type="match status" value="1"/>
</dbReference>
<evidence type="ECO:0000259" key="2">
    <source>
        <dbReference type="Pfam" id="PF00582"/>
    </source>
</evidence>
<reference evidence="3" key="1">
    <citation type="submission" date="2020-04" db="EMBL/GenBank/DDBJ databases">
        <title>Genome Assembly and Annotation of Botryosphaeria dothidea sdau 11-99, a Latent Pathogen of Apple Fruit Ring Rot in China.</title>
        <authorList>
            <person name="Yu C."/>
            <person name="Diao Y."/>
            <person name="Lu Q."/>
            <person name="Zhao J."/>
            <person name="Cui S."/>
            <person name="Peng C."/>
            <person name="He B."/>
            <person name="Liu H."/>
        </authorList>
    </citation>
    <scope>NUCLEOTIDE SEQUENCE [LARGE SCALE GENOMIC DNA]</scope>
    <source>
        <strain evidence="3">Sdau11-99</strain>
    </source>
</reference>
<protein>
    <submittedName>
        <fullName evidence="3">Universal stress protein A</fullName>
    </submittedName>
</protein>
<feature type="compositionally biased region" description="Basic and acidic residues" evidence="1">
    <location>
        <begin position="301"/>
        <end position="315"/>
    </location>
</feature>
<organism evidence="3 4">
    <name type="scientific">Botryosphaeria dothidea</name>
    <dbReference type="NCBI Taxonomy" id="55169"/>
    <lineage>
        <taxon>Eukaryota</taxon>
        <taxon>Fungi</taxon>
        <taxon>Dikarya</taxon>
        <taxon>Ascomycota</taxon>
        <taxon>Pezizomycotina</taxon>
        <taxon>Dothideomycetes</taxon>
        <taxon>Dothideomycetes incertae sedis</taxon>
        <taxon>Botryosphaeriales</taxon>
        <taxon>Botryosphaeriaceae</taxon>
        <taxon>Botryosphaeria</taxon>
    </lineage>
</organism>
<gene>
    <name evidence="3" type="ORF">GTA08_BOTSDO11679</name>
</gene>
<dbReference type="PANTHER" id="PTHR46100">
    <property type="entry name" value="IMP2'P"/>
    <property type="match status" value="1"/>
</dbReference>
<dbReference type="InterPro" id="IPR006016">
    <property type="entry name" value="UspA"/>
</dbReference>
<dbReference type="Gene3D" id="3.40.50.620">
    <property type="entry name" value="HUPs"/>
    <property type="match status" value="1"/>
</dbReference>
<dbReference type="SUPFAM" id="SSF52402">
    <property type="entry name" value="Adenine nucleotide alpha hydrolases-like"/>
    <property type="match status" value="1"/>
</dbReference>
<dbReference type="InterPro" id="IPR014729">
    <property type="entry name" value="Rossmann-like_a/b/a_fold"/>
</dbReference>
<feature type="compositionally biased region" description="Polar residues" evidence="1">
    <location>
        <begin position="159"/>
        <end position="183"/>
    </location>
</feature>
<feature type="compositionally biased region" description="Polar residues" evidence="1">
    <location>
        <begin position="499"/>
        <end position="511"/>
    </location>
</feature>
<evidence type="ECO:0000313" key="4">
    <source>
        <dbReference type="Proteomes" id="UP000572817"/>
    </source>
</evidence>
<dbReference type="InterPro" id="IPR006015">
    <property type="entry name" value="Universal_stress_UspA"/>
</dbReference>
<name>A0A8H4J629_9PEZI</name>
<accession>A0A8H4J629</accession>